<evidence type="ECO:0000313" key="1">
    <source>
        <dbReference type="EMBL" id="PKA70435.1"/>
    </source>
</evidence>
<dbReference type="EMBL" id="PHHE01000001">
    <property type="protein sequence ID" value="PKA70435.1"/>
    <property type="molecule type" value="Genomic_DNA"/>
</dbReference>
<evidence type="ECO:0008006" key="3">
    <source>
        <dbReference type="Google" id="ProtNLM"/>
    </source>
</evidence>
<evidence type="ECO:0000313" key="2">
    <source>
        <dbReference type="Proteomes" id="UP000232455"/>
    </source>
</evidence>
<proteinExistence type="predicted"/>
<reference evidence="1 2" key="1">
    <citation type="submission" date="2017-11" db="EMBL/GenBank/DDBJ databases">
        <title>Genome sequencing of a diverse group of Pseudomonas species.</title>
        <authorList>
            <person name="Loper J."/>
        </authorList>
    </citation>
    <scope>NUCLEOTIDE SEQUENCE [LARGE SCALE GENOMIC DNA]</scope>
    <source>
        <strain evidence="1 2">LMG 25716</strain>
    </source>
</reference>
<accession>A0ABX4Q101</accession>
<gene>
    <name evidence="1" type="ORF">ATI02_3340</name>
</gene>
<dbReference type="RefSeq" id="WP_100846829.1">
    <property type="nucleotide sequence ID" value="NZ_PHHE01000001.1"/>
</dbReference>
<comment type="caution">
    <text evidence="1">The sequence shown here is derived from an EMBL/GenBank/DDBJ whole genome shotgun (WGS) entry which is preliminary data.</text>
</comment>
<protein>
    <recommendedName>
        <fullName evidence="3">PDZ domain-containing protein</fullName>
    </recommendedName>
</protein>
<dbReference type="Proteomes" id="UP000232455">
    <property type="component" value="Unassembled WGS sequence"/>
</dbReference>
<organism evidence="1 2">
    <name type="scientific">Pseudomonas baetica</name>
    <dbReference type="NCBI Taxonomy" id="674054"/>
    <lineage>
        <taxon>Bacteria</taxon>
        <taxon>Pseudomonadati</taxon>
        <taxon>Pseudomonadota</taxon>
        <taxon>Gammaproteobacteria</taxon>
        <taxon>Pseudomonadales</taxon>
        <taxon>Pseudomonadaceae</taxon>
        <taxon>Pseudomonas</taxon>
    </lineage>
</organism>
<name>A0ABX4Q101_9PSED</name>
<sequence length="243" mass="28454">MKNIKKKFNLVELAQEAFHSCAVFSVDTTFKNRKENPTRFLLVSKSTSSIGVANYVFSDYFKSEEYEDATQKKIHLFDLDAQFDYDYSVIQICKTKKYKAISRISTCENYARLIDKDELVAINNVDIDPVHREAFHEAMTPRDFFFFKELKYEYRITIRIVKDRKVIKTLKCNLGHLTLIQTLKPFDYQETESEEIKATRPSLLNPVYTIDGVDVMVTFNDTNKHYKSLVDMMKIKISPKGLF</sequence>
<keyword evidence="2" id="KW-1185">Reference proteome</keyword>